<dbReference type="EMBL" id="MSCP01000001">
    <property type="protein sequence ID" value="PQJ92699.1"/>
    <property type="molecule type" value="Genomic_DNA"/>
</dbReference>
<dbReference type="Proteomes" id="UP001156660">
    <property type="component" value="Unassembled WGS sequence"/>
</dbReference>
<dbReference type="GO" id="GO:0015074">
    <property type="term" value="P:DNA integration"/>
    <property type="evidence" value="ECO:0007669"/>
    <property type="project" value="UniProtKB-KW"/>
</dbReference>
<evidence type="ECO:0000259" key="3">
    <source>
        <dbReference type="PROSITE" id="PS51898"/>
    </source>
</evidence>
<dbReference type="InterPro" id="IPR050090">
    <property type="entry name" value="Tyrosine_recombinase_XerCD"/>
</dbReference>
<dbReference type="GO" id="GO:0006310">
    <property type="term" value="P:DNA recombination"/>
    <property type="evidence" value="ECO:0007669"/>
    <property type="project" value="UniProtKB-KW"/>
</dbReference>
<dbReference type="RefSeq" id="WP_105062830.1">
    <property type="nucleotide sequence ID" value="NZ_BSOU01000004.1"/>
</dbReference>
<dbReference type="GO" id="GO:0003677">
    <property type="term" value="F:DNA binding"/>
    <property type="evidence" value="ECO:0007669"/>
    <property type="project" value="InterPro"/>
</dbReference>
<keyword evidence="7" id="KW-1185">Reference proteome</keyword>
<dbReference type="Gene3D" id="1.10.443.10">
    <property type="entry name" value="Intergrase catalytic core"/>
    <property type="match status" value="1"/>
</dbReference>
<dbReference type="PANTHER" id="PTHR30349">
    <property type="entry name" value="PHAGE INTEGRASE-RELATED"/>
    <property type="match status" value="1"/>
</dbReference>
<evidence type="ECO:0000313" key="4">
    <source>
        <dbReference type="EMBL" id="GLR74776.1"/>
    </source>
</evidence>
<evidence type="ECO:0000313" key="7">
    <source>
        <dbReference type="Proteomes" id="UP001156660"/>
    </source>
</evidence>
<dbReference type="SUPFAM" id="SSF56349">
    <property type="entry name" value="DNA breaking-rejoining enzymes"/>
    <property type="match status" value="1"/>
</dbReference>
<reference evidence="4" key="1">
    <citation type="journal article" date="2014" name="Int. J. Syst. Evol. Microbiol.">
        <title>Complete genome of a new Firmicutes species belonging to the dominant human colonic microbiota ('Ruminococcus bicirculans') reveals two chromosomes and a selective capacity to utilize plant glucans.</title>
        <authorList>
            <consortium name="NISC Comparative Sequencing Program"/>
            <person name="Wegmann U."/>
            <person name="Louis P."/>
            <person name="Goesmann A."/>
            <person name="Henrissat B."/>
            <person name="Duncan S.H."/>
            <person name="Flint H.J."/>
        </authorList>
    </citation>
    <scope>NUCLEOTIDE SEQUENCE</scope>
    <source>
        <strain evidence="4">NBRC 105001</strain>
    </source>
</reference>
<dbReference type="EMBL" id="BSOU01000004">
    <property type="protein sequence ID" value="GLR74776.1"/>
    <property type="molecule type" value="Genomic_DNA"/>
</dbReference>
<reference evidence="7" key="3">
    <citation type="journal article" date="2019" name="Int. J. Syst. Evol. Microbiol.">
        <title>The Global Catalogue of Microorganisms (GCM) 10K type strain sequencing project: providing services to taxonomists for standard genome sequencing and annotation.</title>
        <authorList>
            <consortium name="The Broad Institute Genomics Platform"/>
            <consortium name="The Broad Institute Genome Sequencing Center for Infectious Disease"/>
            <person name="Wu L."/>
            <person name="Ma J."/>
        </authorList>
    </citation>
    <scope>NUCLEOTIDE SEQUENCE [LARGE SCALE GENOMIC DNA]</scope>
    <source>
        <strain evidence="7">NBRC 105001</strain>
    </source>
</reference>
<dbReference type="PROSITE" id="PS51898">
    <property type="entry name" value="TYR_RECOMBINASE"/>
    <property type="match status" value="1"/>
</dbReference>
<dbReference type="InterPro" id="IPR011010">
    <property type="entry name" value="DNA_brk_join_enz"/>
</dbReference>
<dbReference type="Pfam" id="PF00589">
    <property type="entry name" value="Phage_integrase"/>
    <property type="match status" value="1"/>
</dbReference>
<proteinExistence type="predicted"/>
<organism evidence="5 6">
    <name type="scientific">Aliivibrio sifiae</name>
    <dbReference type="NCBI Taxonomy" id="566293"/>
    <lineage>
        <taxon>Bacteria</taxon>
        <taxon>Pseudomonadati</taxon>
        <taxon>Pseudomonadota</taxon>
        <taxon>Gammaproteobacteria</taxon>
        <taxon>Vibrionales</taxon>
        <taxon>Vibrionaceae</taxon>
        <taxon>Aliivibrio</taxon>
    </lineage>
</organism>
<evidence type="ECO:0000313" key="6">
    <source>
        <dbReference type="Proteomes" id="UP000239273"/>
    </source>
</evidence>
<comment type="caution">
    <text evidence="5">The sequence shown here is derived from an EMBL/GenBank/DDBJ whole genome shotgun (WGS) entry which is preliminary data.</text>
</comment>
<protein>
    <recommendedName>
        <fullName evidence="3">Tyr recombinase domain-containing protein</fullName>
    </recommendedName>
</protein>
<dbReference type="OrthoDB" id="9784724at2"/>
<keyword evidence="2" id="KW-0233">DNA recombination</keyword>
<reference evidence="4" key="4">
    <citation type="submission" date="2023-01" db="EMBL/GenBank/DDBJ databases">
        <title>Draft genome sequence of Aliivibrio sifiae strain NBRC 105001.</title>
        <authorList>
            <person name="Sun Q."/>
            <person name="Mori K."/>
        </authorList>
    </citation>
    <scope>NUCLEOTIDE SEQUENCE</scope>
    <source>
        <strain evidence="4">NBRC 105001</strain>
    </source>
</reference>
<dbReference type="InterPro" id="IPR013762">
    <property type="entry name" value="Integrase-like_cat_sf"/>
</dbReference>
<evidence type="ECO:0000313" key="5">
    <source>
        <dbReference type="EMBL" id="PQJ92699.1"/>
    </source>
</evidence>
<dbReference type="PANTHER" id="PTHR30349:SF64">
    <property type="entry name" value="PROPHAGE INTEGRASE INTD-RELATED"/>
    <property type="match status" value="1"/>
</dbReference>
<name>A0A2S7XG60_9GAMM</name>
<dbReference type="InterPro" id="IPR002104">
    <property type="entry name" value="Integrase_catalytic"/>
</dbReference>
<reference evidence="5 6" key="2">
    <citation type="submission" date="2016-12" db="EMBL/GenBank/DDBJ databases">
        <title>Diversity of luminous bacteria.</title>
        <authorList>
            <person name="Yoshizawa S."/>
            <person name="Kogure K."/>
        </authorList>
    </citation>
    <scope>NUCLEOTIDE SEQUENCE [LARGE SCALE GENOMIC DNA]</scope>
    <source>
        <strain evidence="5 6">NBRC 105001</strain>
    </source>
</reference>
<gene>
    <name evidence="5" type="ORF">BTO23_01010</name>
    <name evidence="4" type="ORF">GCM10007855_16500</name>
</gene>
<dbReference type="CDD" id="cd01184">
    <property type="entry name" value="INT_C_like_1"/>
    <property type="match status" value="1"/>
</dbReference>
<feature type="domain" description="Tyr recombinase" evidence="3">
    <location>
        <begin position="137"/>
        <end position="325"/>
    </location>
</feature>
<dbReference type="Proteomes" id="UP000239273">
    <property type="component" value="Unassembled WGS sequence"/>
</dbReference>
<keyword evidence="1" id="KW-0229">DNA integration</keyword>
<dbReference type="AlphaFoldDB" id="A0A2S7XG60"/>
<evidence type="ECO:0000256" key="1">
    <source>
        <dbReference type="ARBA" id="ARBA00022908"/>
    </source>
</evidence>
<evidence type="ECO:0000256" key="2">
    <source>
        <dbReference type="ARBA" id="ARBA00023172"/>
    </source>
</evidence>
<sequence length="350" mass="41266">MINKNIDEYLDIFVAHKNFQGVNKKSANSLEAAIRNAIRLSKKNFFLWNGKDCREVYYAIYSLPRNLTKNKMFNGLNGKELLKKAELLGVDRISVSTAERYVRSIRNFSGWLHSQGLIKHDYFKELKPKKIDVKDNAQRMPFSEKQIKKILKSDIFEDNHNYLKWIVLIAIEMGMRQNEISQLYRSNIVKNDGVWCIDVSRDGSDQRLKNKNAPRTIPIPKTLIKLGFIKYVESCNERLFPELKYYELDGYSRNVSKWFSGYKKQWDFGKDRDFHSFRHYFIDKMKQAKVEEFITAELVGHGYEKETYGRYGGSMSVKTVKKIMDKHSSKSVKKMVTRYRLKKLTQILSR</sequence>
<accession>A0A2S7XG60</accession>